<protein>
    <submittedName>
        <fullName evidence="1">Uncharacterized protein</fullName>
    </submittedName>
</protein>
<name>A0ACC0V561_9HYPO</name>
<gene>
    <name evidence="1" type="ORF">N3K66_003343</name>
</gene>
<keyword evidence="2" id="KW-1185">Reference proteome</keyword>
<organism evidence="1 2">
    <name type="scientific">Trichothecium roseum</name>
    <dbReference type="NCBI Taxonomy" id="47278"/>
    <lineage>
        <taxon>Eukaryota</taxon>
        <taxon>Fungi</taxon>
        <taxon>Dikarya</taxon>
        <taxon>Ascomycota</taxon>
        <taxon>Pezizomycotina</taxon>
        <taxon>Sordariomycetes</taxon>
        <taxon>Hypocreomycetidae</taxon>
        <taxon>Hypocreales</taxon>
        <taxon>Hypocreales incertae sedis</taxon>
        <taxon>Trichothecium</taxon>
    </lineage>
</organism>
<dbReference type="EMBL" id="CM047942">
    <property type="protein sequence ID" value="KAI9901526.1"/>
    <property type="molecule type" value="Genomic_DNA"/>
</dbReference>
<evidence type="ECO:0000313" key="1">
    <source>
        <dbReference type="EMBL" id="KAI9901526.1"/>
    </source>
</evidence>
<accession>A0ACC0V561</accession>
<proteinExistence type="predicted"/>
<sequence length="288" mass="30989">MSGSGYDAVVDVDDEGDLGHTDLQDDLEFHSSNFNDSTPGNRKPPSSGLPPPATASSGSGSSKRFLWSISFYAQFFDVDTSAVLSRCWAALYPRANFLDVLEGNPDLYGPFWIATTVVLILFLGGTVSDYLSNAGKAAFAYDFRLLSGAAGLIYGYTVFIPVILFLALRYFGSESANLLECWALYGYANLIWIPVAFISWSPLEILNWCFVAVGFGLSVAFLVRNLYPVLSATDRQASKILLIAVVALHGGLALAIKILFFAHGSPIARAPGEGGPDNQGDDSTPLLF</sequence>
<evidence type="ECO:0000313" key="2">
    <source>
        <dbReference type="Proteomes" id="UP001163324"/>
    </source>
</evidence>
<dbReference type="Proteomes" id="UP001163324">
    <property type="component" value="Chromosome 3"/>
</dbReference>
<reference evidence="1" key="1">
    <citation type="submission" date="2022-10" db="EMBL/GenBank/DDBJ databases">
        <title>Complete Genome of Trichothecium roseum strain YXFP-22015, a Plant Pathogen Isolated from Citrus.</title>
        <authorList>
            <person name="Wang Y."/>
            <person name="Zhu L."/>
        </authorList>
    </citation>
    <scope>NUCLEOTIDE SEQUENCE</scope>
    <source>
        <strain evidence="1">YXFP-22015</strain>
    </source>
</reference>
<comment type="caution">
    <text evidence="1">The sequence shown here is derived from an EMBL/GenBank/DDBJ whole genome shotgun (WGS) entry which is preliminary data.</text>
</comment>